<sequence length="403" mass="44197">MGGVHSTGRGQVGRASAGSATGSDGPNATVFSACSSPTVQPKPVGPQPPPPPLASDLVRYSLDVLTTERGLVRGVWAKFEPVEWLEDIPALHGVDVDGPGILRRLLIGVLGLSKVARDRADLVDFTPRELGEGSFATVWQLEEWPHVVVKVLDKPAREVFEVAAARNACEAWRRGLGPRVYGTGWLRQEKGAQRRFMVIVSEALLPLDLTTSESACPVLTVAREISQWAFHNDLTLVNVMSRQSCTGGPREPVVIDYDLANEWRLKLAVTTTFIEFDFRPLFDSRPPALSSSLLPLWREYCDLVLLTCSVDGSHILYRPTLARLVDLFEELQEQVLEPLFTTDLFASNESKTLVPFEVCVRAPGIDAVTINLGDLTGNAFAHGVGTWAQYPSVIRSNGVYWPE</sequence>
<gene>
    <name evidence="2" type="ORF">NSCI0253_LOCUS43270</name>
</gene>
<protein>
    <recommendedName>
        <fullName evidence="3">Protein kinase domain-containing protein</fullName>
    </recommendedName>
</protein>
<organism evidence="2">
    <name type="scientific">Noctiluca scintillans</name>
    <name type="common">Sea sparkle</name>
    <name type="synonym">Red tide dinoflagellate</name>
    <dbReference type="NCBI Taxonomy" id="2966"/>
    <lineage>
        <taxon>Eukaryota</taxon>
        <taxon>Sar</taxon>
        <taxon>Alveolata</taxon>
        <taxon>Dinophyceae</taxon>
        <taxon>Noctilucales</taxon>
        <taxon>Noctilucaceae</taxon>
        <taxon>Noctiluca</taxon>
    </lineage>
</organism>
<dbReference type="InterPro" id="IPR011009">
    <property type="entry name" value="Kinase-like_dom_sf"/>
</dbReference>
<feature type="compositionally biased region" description="Polar residues" evidence="1">
    <location>
        <begin position="18"/>
        <end position="36"/>
    </location>
</feature>
<reference evidence="2" key="1">
    <citation type="submission" date="2021-01" db="EMBL/GenBank/DDBJ databases">
        <authorList>
            <person name="Corre E."/>
            <person name="Pelletier E."/>
            <person name="Niang G."/>
            <person name="Scheremetjew M."/>
            <person name="Finn R."/>
            <person name="Kale V."/>
            <person name="Holt S."/>
            <person name="Cochrane G."/>
            <person name="Meng A."/>
            <person name="Brown T."/>
            <person name="Cohen L."/>
        </authorList>
    </citation>
    <scope>NUCLEOTIDE SEQUENCE</scope>
</reference>
<evidence type="ECO:0000256" key="1">
    <source>
        <dbReference type="SAM" id="MobiDB-lite"/>
    </source>
</evidence>
<accession>A0A7S1AYW8</accession>
<evidence type="ECO:0008006" key="3">
    <source>
        <dbReference type="Google" id="ProtNLM"/>
    </source>
</evidence>
<name>A0A7S1AYW8_NOCSC</name>
<feature type="compositionally biased region" description="Pro residues" evidence="1">
    <location>
        <begin position="43"/>
        <end position="52"/>
    </location>
</feature>
<proteinExistence type="predicted"/>
<dbReference type="EMBL" id="HBFQ01061119">
    <property type="protein sequence ID" value="CAD8868914.1"/>
    <property type="molecule type" value="Transcribed_RNA"/>
</dbReference>
<dbReference type="AlphaFoldDB" id="A0A7S1AYW8"/>
<dbReference type="SUPFAM" id="SSF56112">
    <property type="entry name" value="Protein kinase-like (PK-like)"/>
    <property type="match status" value="1"/>
</dbReference>
<feature type="region of interest" description="Disordered" evidence="1">
    <location>
        <begin position="1"/>
        <end position="52"/>
    </location>
</feature>
<evidence type="ECO:0000313" key="2">
    <source>
        <dbReference type="EMBL" id="CAD8868914.1"/>
    </source>
</evidence>